<dbReference type="AlphaFoldDB" id="A0A235ERW5"/>
<dbReference type="OrthoDB" id="8820355at2"/>
<accession>A0A235ERW5</accession>
<keyword evidence="1" id="KW-0732">Signal</keyword>
<evidence type="ECO:0008006" key="4">
    <source>
        <dbReference type="Google" id="ProtNLM"/>
    </source>
</evidence>
<reference evidence="2 3" key="1">
    <citation type="submission" date="2017-07" db="EMBL/GenBank/DDBJ databases">
        <title>Acidovorax KNDSW TSA 6 genome sequence and assembly.</title>
        <authorList>
            <person name="Mayilraj S."/>
        </authorList>
    </citation>
    <scope>NUCLEOTIDE SEQUENCE [LARGE SCALE GENOMIC DNA]</scope>
    <source>
        <strain evidence="2 3">KNDSW-TSA6</strain>
    </source>
</reference>
<feature type="signal peptide" evidence="1">
    <location>
        <begin position="1"/>
        <end position="32"/>
    </location>
</feature>
<name>A0A235ERW5_9BURK</name>
<dbReference type="RefSeq" id="WP_094286138.1">
    <property type="nucleotide sequence ID" value="NZ_NOIG01000003.1"/>
</dbReference>
<evidence type="ECO:0000313" key="3">
    <source>
        <dbReference type="Proteomes" id="UP000215441"/>
    </source>
</evidence>
<proteinExistence type="predicted"/>
<keyword evidence="3" id="KW-1185">Reference proteome</keyword>
<sequence length="129" mass="13302">MTYPRWTRSGAALAAAACALGGLLALPTGALAQSKGDEASLARGAVPDTTPQQRYQSAIREAGGGLKVSLEECRAMAAAERKACESQARARYQADMAAAKALLKDPSAGPVNVVGGPIRSTETVYEIKP</sequence>
<organism evidence="2 3">
    <name type="scientific">Acidovorax kalamii</name>
    <dbReference type="NCBI Taxonomy" id="2004485"/>
    <lineage>
        <taxon>Bacteria</taxon>
        <taxon>Pseudomonadati</taxon>
        <taxon>Pseudomonadota</taxon>
        <taxon>Betaproteobacteria</taxon>
        <taxon>Burkholderiales</taxon>
        <taxon>Comamonadaceae</taxon>
        <taxon>Acidovorax</taxon>
    </lineage>
</organism>
<protein>
    <recommendedName>
        <fullName evidence="4">UrcA family protein</fullName>
    </recommendedName>
</protein>
<feature type="chain" id="PRO_5012692147" description="UrcA family protein" evidence="1">
    <location>
        <begin position="33"/>
        <end position="129"/>
    </location>
</feature>
<evidence type="ECO:0000256" key="1">
    <source>
        <dbReference type="SAM" id="SignalP"/>
    </source>
</evidence>
<evidence type="ECO:0000313" key="2">
    <source>
        <dbReference type="EMBL" id="OYD51788.1"/>
    </source>
</evidence>
<dbReference type="EMBL" id="NOIG01000003">
    <property type="protein sequence ID" value="OYD51788.1"/>
    <property type="molecule type" value="Genomic_DNA"/>
</dbReference>
<gene>
    <name evidence="2" type="ORF">CBY09_02650</name>
</gene>
<comment type="caution">
    <text evidence="2">The sequence shown here is derived from an EMBL/GenBank/DDBJ whole genome shotgun (WGS) entry which is preliminary data.</text>
</comment>
<dbReference type="Proteomes" id="UP000215441">
    <property type="component" value="Unassembled WGS sequence"/>
</dbReference>